<feature type="compositionally biased region" description="Acidic residues" evidence="1">
    <location>
        <begin position="22"/>
        <end position="34"/>
    </location>
</feature>
<feature type="compositionally biased region" description="Acidic residues" evidence="1">
    <location>
        <begin position="191"/>
        <end position="203"/>
    </location>
</feature>
<evidence type="ECO:0000313" key="2">
    <source>
        <dbReference type="EMBL" id="KAK8479781.1"/>
    </source>
</evidence>
<feature type="region of interest" description="Disordered" evidence="1">
    <location>
        <begin position="1"/>
        <end position="37"/>
    </location>
</feature>
<organism evidence="2 3">
    <name type="scientific">Hibiscus sabdariffa</name>
    <name type="common">roselle</name>
    <dbReference type="NCBI Taxonomy" id="183260"/>
    <lineage>
        <taxon>Eukaryota</taxon>
        <taxon>Viridiplantae</taxon>
        <taxon>Streptophyta</taxon>
        <taxon>Embryophyta</taxon>
        <taxon>Tracheophyta</taxon>
        <taxon>Spermatophyta</taxon>
        <taxon>Magnoliopsida</taxon>
        <taxon>eudicotyledons</taxon>
        <taxon>Gunneridae</taxon>
        <taxon>Pentapetalae</taxon>
        <taxon>rosids</taxon>
        <taxon>malvids</taxon>
        <taxon>Malvales</taxon>
        <taxon>Malvaceae</taxon>
        <taxon>Malvoideae</taxon>
        <taxon>Hibiscus</taxon>
    </lineage>
</organism>
<feature type="compositionally biased region" description="Polar residues" evidence="1">
    <location>
        <begin position="1"/>
        <end position="21"/>
    </location>
</feature>
<sequence length="203" mass="22852">MEETVSTTTENDQGPDRSSNLGEEEVESSQESDEALNAASLGKWSLGNSTLFQTSLETGLEDSELKGDIFKKITGEDRNLKKKNLKDKIHGNNNMKEKNLVEIIFKNQLMDSGLDIEMKEKLEASSEIGREADKSKWEGMEMKLDKRANEDTKNMGFTSPKSINSGKNKSNEEKKPVQQNSSLPETQIEKEFEEAIPENEEED</sequence>
<feature type="region of interest" description="Disordered" evidence="1">
    <location>
        <begin position="124"/>
        <end position="203"/>
    </location>
</feature>
<evidence type="ECO:0000313" key="3">
    <source>
        <dbReference type="Proteomes" id="UP001396334"/>
    </source>
</evidence>
<reference evidence="2 3" key="1">
    <citation type="journal article" date="2024" name="G3 (Bethesda)">
        <title>Genome assembly of Hibiscus sabdariffa L. provides insights into metabolisms of medicinal natural products.</title>
        <authorList>
            <person name="Kim T."/>
        </authorList>
    </citation>
    <scope>NUCLEOTIDE SEQUENCE [LARGE SCALE GENOMIC DNA]</scope>
    <source>
        <strain evidence="2">TK-2024</strain>
        <tissue evidence="2">Old leaves</tissue>
    </source>
</reference>
<gene>
    <name evidence="2" type="ORF">V6N11_084377</name>
</gene>
<comment type="caution">
    <text evidence="2">The sequence shown here is derived from an EMBL/GenBank/DDBJ whole genome shotgun (WGS) entry which is preliminary data.</text>
</comment>
<name>A0ABR1ZH59_9ROSI</name>
<feature type="compositionally biased region" description="Basic and acidic residues" evidence="1">
    <location>
        <begin position="124"/>
        <end position="153"/>
    </location>
</feature>
<accession>A0ABR1ZH59</accession>
<proteinExistence type="predicted"/>
<protein>
    <submittedName>
        <fullName evidence="2">Uncharacterized protein</fullName>
    </submittedName>
</protein>
<evidence type="ECO:0000256" key="1">
    <source>
        <dbReference type="SAM" id="MobiDB-lite"/>
    </source>
</evidence>
<dbReference type="Proteomes" id="UP001396334">
    <property type="component" value="Unassembled WGS sequence"/>
</dbReference>
<dbReference type="EMBL" id="JBBPBN010001120">
    <property type="protein sequence ID" value="KAK8479781.1"/>
    <property type="molecule type" value="Genomic_DNA"/>
</dbReference>
<keyword evidence="3" id="KW-1185">Reference proteome</keyword>